<dbReference type="Pfam" id="PF00132">
    <property type="entry name" value="Hexapep"/>
    <property type="match status" value="1"/>
</dbReference>
<dbReference type="SUPFAM" id="SSF51161">
    <property type="entry name" value="Trimeric LpxA-like enzymes"/>
    <property type="match status" value="1"/>
</dbReference>
<dbReference type="Proteomes" id="UP000436825">
    <property type="component" value="Unassembled WGS sequence"/>
</dbReference>
<sequence length="89" mass="9819">MAGGDKVIGDGFYLSTRSQVVGSVRIGDGVTVAAHSLVNKSFDGNVLIAGAPAVVKRTERPAWYDTDRDRTRFSKYKEQIEKIRKKIYG</sequence>
<name>A0A7J5JFI5_BACT4</name>
<protein>
    <submittedName>
        <fullName evidence="1">Uncharacterized protein</fullName>
    </submittedName>
</protein>
<dbReference type="InterPro" id="IPR001451">
    <property type="entry name" value="Hexapep"/>
</dbReference>
<organism evidence="1 2">
    <name type="scientific">Bacteroides thetaiotaomicron</name>
    <dbReference type="NCBI Taxonomy" id="818"/>
    <lineage>
        <taxon>Bacteria</taxon>
        <taxon>Pseudomonadati</taxon>
        <taxon>Bacteroidota</taxon>
        <taxon>Bacteroidia</taxon>
        <taxon>Bacteroidales</taxon>
        <taxon>Bacteroidaceae</taxon>
        <taxon>Bacteroides</taxon>
    </lineage>
</organism>
<dbReference type="AlphaFoldDB" id="A0A7J5JFI5"/>
<dbReference type="EMBL" id="WCRW01000035">
    <property type="protein sequence ID" value="KAB4450129.1"/>
    <property type="molecule type" value="Genomic_DNA"/>
</dbReference>
<dbReference type="InterPro" id="IPR011004">
    <property type="entry name" value="Trimer_LpxA-like_sf"/>
</dbReference>
<gene>
    <name evidence="1" type="ORF">GAN75_26555</name>
</gene>
<proteinExistence type="predicted"/>
<accession>A0A7J5JFI5</accession>
<evidence type="ECO:0000313" key="2">
    <source>
        <dbReference type="Proteomes" id="UP000436825"/>
    </source>
</evidence>
<dbReference type="Gene3D" id="2.160.10.10">
    <property type="entry name" value="Hexapeptide repeat proteins"/>
    <property type="match status" value="1"/>
</dbReference>
<evidence type="ECO:0000313" key="1">
    <source>
        <dbReference type="EMBL" id="KAB4450129.1"/>
    </source>
</evidence>
<comment type="caution">
    <text evidence="1">The sequence shown here is derived from an EMBL/GenBank/DDBJ whole genome shotgun (WGS) entry which is preliminary data.</text>
</comment>
<reference evidence="1 2" key="1">
    <citation type="journal article" date="2019" name="Nat. Med.">
        <title>A library of human gut bacterial isolates paired with longitudinal multiomics data enables mechanistic microbiome research.</title>
        <authorList>
            <person name="Poyet M."/>
            <person name="Groussin M."/>
            <person name="Gibbons S.M."/>
            <person name="Avila-Pacheco J."/>
            <person name="Jiang X."/>
            <person name="Kearney S.M."/>
            <person name="Perrotta A.R."/>
            <person name="Berdy B."/>
            <person name="Zhao S."/>
            <person name="Lieberman T.D."/>
            <person name="Swanson P.K."/>
            <person name="Smith M."/>
            <person name="Roesemann S."/>
            <person name="Alexander J.E."/>
            <person name="Rich S.A."/>
            <person name="Livny J."/>
            <person name="Vlamakis H."/>
            <person name="Clish C."/>
            <person name="Bullock K."/>
            <person name="Deik A."/>
            <person name="Scott J."/>
            <person name="Pierce K.A."/>
            <person name="Xavier R.J."/>
            <person name="Alm E.J."/>
        </authorList>
    </citation>
    <scope>NUCLEOTIDE SEQUENCE [LARGE SCALE GENOMIC DNA]</scope>
    <source>
        <strain evidence="1 2">BIOML-A160</strain>
    </source>
</reference>
<dbReference type="RefSeq" id="WP_155517074.1">
    <property type="nucleotide sequence ID" value="NZ_CP072224.1"/>
</dbReference>